<evidence type="ECO:0000313" key="3">
    <source>
        <dbReference type="Proteomes" id="UP000798488"/>
    </source>
</evidence>
<organism evidence="2 3">
    <name type="scientific">Sporotomaculum syntrophicum</name>
    <dbReference type="NCBI Taxonomy" id="182264"/>
    <lineage>
        <taxon>Bacteria</taxon>
        <taxon>Bacillati</taxon>
        <taxon>Bacillota</taxon>
        <taxon>Clostridia</taxon>
        <taxon>Eubacteriales</taxon>
        <taxon>Desulfallaceae</taxon>
        <taxon>Sporotomaculum</taxon>
    </lineage>
</organism>
<protein>
    <recommendedName>
        <fullName evidence="4">Oxaloacetate decarboxylase, gamma chain</fullName>
    </recommendedName>
</protein>
<feature type="transmembrane region" description="Helical" evidence="1">
    <location>
        <begin position="12"/>
        <end position="36"/>
    </location>
</feature>
<keyword evidence="1" id="KW-1133">Transmembrane helix</keyword>
<keyword evidence="3" id="KW-1185">Reference proteome</keyword>
<accession>A0A9D3AZV6</accession>
<comment type="caution">
    <text evidence="2">The sequence shown here is derived from an EMBL/GenBank/DDBJ whole genome shotgun (WGS) entry which is preliminary data.</text>
</comment>
<evidence type="ECO:0008006" key="4">
    <source>
        <dbReference type="Google" id="ProtNLM"/>
    </source>
</evidence>
<proteinExistence type="predicted"/>
<evidence type="ECO:0000313" key="2">
    <source>
        <dbReference type="EMBL" id="KAF1086263.1"/>
    </source>
</evidence>
<name>A0A9D3AZV6_9FIRM</name>
<dbReference type="Proteomes" id="UP000798488">
    <property type="component" value="Unassembled WGS sequence"/>
</dbReference>
<evidence type="ECO:0000256" key="1">
    <source>
        <dbReference type="SAM" id="Phobius"/>
    </source>
</evidence>
<dbReference type="AlphaFoldDB" id="A0A9D3AZV6"/>
<dbReference type="RefSeq" id="WP_161821372.1">
    <property type="nucleotide sequence ID" value="NZ_LSRS01000002.1"/>
</dbReference>
<gene>
    <name evidence="2" type="ORF">SPSYN_01007</name>
</gene>
<keyword evidence="1" id="KW-0812">Transmembrane</keyword>
<dbReference type="EMBL" id="LSRS01000002">
    <property type="protein sequence ID" value="KAF1086263.1"/>
    <property type="molecule type" value="Genomic_DNA"/>
</dbReference>
<keyword evidence="1" id="KW-0472">Membrane</keyword>
<sequence>MVDWGEVTMVAVSGIVSVFAVLIILNIAVSITGSVLDSITKKQSEKQSG</sequence>
<reference evidence="2" key="1">
    <citation type="submission" date="2016-02" db="EMBL/GenBank/DDBJ databases">
        <title>Draft Genome Sequence of Sporotomaculum syntrophicum Strain FB, a Syntrophic Benzoate Degrader.</title>
        <authorList>
            <person name="Nobu M.K."/>
            <person name="Narihiro T."/>
            <person name="Qiu Y.-L."/>
            <person name="Ohashi A."/>
            <person name="Liu W.-T."/>
            <person name="Yuji S."/>
        </authorList>
    </citation>
    <scope>NUCLEOTIDE SEQUENCE</scope>
    <source>
        <strain evidence="2">FB</strain>
    </source>
</reference>